<dbReference type="Pfam" id="PF25183">
    <property type="entry name" value="OMP_b-brl_4"/>
    <property type="match status" value="1"/>
</dbReference>
<feature type="non-terminal residue" evidence="3">
    <location>
        <position position="71"/>
    </location>
</feature>
<sequence>MTSTPEASFGRQAASQISVVLKSGTNKVQGTAYDFFRSGALDSRNYFAPRNEPAPDYRRNQYGSSIGGPVV</sequence>
<gene>
    <name evidence="3" type="ORF">NVV43_30720</name>
</gene>
<proteinExistence type="predicted"/>
<dbReference type="Proteomes" id="UP001206878">
    <property type="component" value="Unassembled WGS sequence"/>
</dbReference>
<accession>A0AAW5MV00</accession>
<organism evidence="3 4">
    <name type="scientific">Escherichia marmotae</name>
    <dbReference type="NCBI Taxonomy" id="1499973"/>
    <lineage>
        <taxon>Bacteria</taxon>
        <taxon>Pseudomonadati</taxon>
        <taxon>Pseudomonadota</taxon>
        <taxon>Gammaproteobacteria</taxon>
        <taxon>Enterobacterales</taxon>
        <taxon>Enterobacteriaceae</taxon>
        <taxon>Escherichia</taxon>
    </lineage>
</organism>
<name>A0AAW5MV00_9ESCH</name>
<comment type="caution">
    <text evidence="3">The sequence shown here is derived from an EMBL/GenBank/DDBJ whole genome shotgun (WGS) entry which is preliminary data.</text>
</comment>
<dbReference type="EMBL" id="JANPXH010001751">
    <property type="protein sequence ID" value="MCR6679766.1"/>
    <property type="molecule type" value="Genomic_DNA"/>
</dbReference>
<evidence type="ECO:0000259" key="2">
    <source>
        <dbReference type="Pfam" id="PF25183"/>
    </source>
</evidence>
<feature type="region of interest" description="Disordered" evidence="1">
    <location>
        <begin position="47"/>
        <end position="71"/>
    </location>
</feature>
<feature type="domain" description="TonB-dependent transporter Oar-like beta-barrel" evidence="2">
    <location>
        <begin position="20"/>
        <end position="70"/>
    </location>
</feature>
<reference evidence="3" key="1">
    <citation type="submission" date="2022-07" db="EMBL/GenBank/DDBJ databases">
        <title>Diversity of ethanolamine utilization by human commensal Escherichia coli.</title>
        <authorList>
            <person name="Jubelin G."/>
        </authorList>
    </citation>
    <scope>NUCLEOTIDE SEQUENCE</scope>
    <source>
        <strain evidence="3">S1</strain>
    </source>
</reference>
<evidence type="ECO:0000256" key="1">
    <source>
        <dbReference type="SAM" id="MobiDB-lite"/>
    </source>
</evidence>
<dbReference type="InterPro" id="IPR057601">
    <property type="entry name" value="Oar-like_b-barrel"/>
</dbReference>
<evidence type="ECO:0000313" key="4">
    <source>
        <dbReference type="Proteomes" id="UP001206878"/>
    </source>
</evidence>
<evidence type="ECO:0000313" key="3">
    <source>
        <dbReference type="EMBL" id="MCR6679766.1"/>
    </source>
</evidence>
<protein>
    <recommendedName>
        <fullName evidence="2">TonB-dependent transporter Oar-like beta-barrel domain-containing protein</fullName>
    </recommendedName>
</protein>
<dbReference type="AlphaFoldDB" id="A0AAW5MV00"/>